<protein>
    <submittedName>
        <fullName evidence="1">Uncharacterized protein</fullName>
    </submittedName>
</protein>
<evidence type="ECO:0000313" key="2">
    <source>
        <dbReference type="Proteomes" id="UP001469553"/>
    </source>
</evidence>
<keyword evidence="2" id="KW-1185">Reference proteome</keyword>
<dbReference type="EMBL" id="JAHRIP010019820">
    <property type="protein sequence ID" value="MEQ2287638.1"/>
    <property type="molecule type" value="Genomic_DNA"/>
</dbReference>
<dbReference type="Proteomes" id="UP001469553">
    <property type="component" value="Unassembled WGS sequence"/>
</dbReference>
<reference evidence="1 2" key="1">
    <citation type="submission" date="2021-06" db="EMBL/GenBank/DDBJ databases">
        <authorList>
            <person name="Palmer J.M."/>
        </authorList>
    </citation>
    <scope>NUCLEOTIDE SEQUENCE [LARGE SCALE GENOMIC DNA]</scope>
    <source>
        <strain evidence="1 2">AS_MEX2019</strain>
        <tissue evidence="1">Muscle</tissue>
    </source>
</reference>
<name>A0ABV0Y1J2_9TELE</name>
<sequence length="149" mass="16917">MKAETIQRKLLLEHSHILKSTSLFTGRIPGNSPSWCKGFSQIHKLLIELYPPLTQHTPSSGTLPGCYQQLLPILSGYVNGQNHVLNPPPPFLRLSSHVPSPTFIHPLFSHFLQQIFSLFKLKKCVNLHCLALFSRSPQHSNFPQWNKSE</sequence>
<gene>
    <name evidence="1" type="ORF">AMECASPLE_014745</name>
</gene>
<evidence type="ECO:0000313" key="1">
    <source>
        <dbReference type="EMBL" id="MEQ2287638.1"/>
    </source>
</evidence>
<accession>A0ABV0Y1J2</accession>
<organism evidence="1 2">
    <name type="scientific">Ameca splendens</name>
    <dbReference type="NCBI Taxonomy" id="208324"/>
    <lineage>
        <taxon>Eukaryota</taxon>
        <taxon>Metazoa</taxon>
        <taxon>Chordata</taxon>
        <taxon>Craniata</taxon>
        <taxon>Vertebrata</taxon>
        <taxon>Euteleostomi</taxon>
        <taxon>Actinopterygii</taxon>
        <taxon>Neopterygii</taxon>
        <taxon>Teleostei</taxon>
        <taxon>Neoteleostei</taxon>
        <taxon>Acanthomorphata</taxon>
        <taxon>Ovalentaria</taxon>
        <taxon>Atherinomorphae</taxon>
        <taxon>Cyprinodontiformes</taxon>
        <taxon>Goodeidae</taxon>
        <taxon>Ameca</taxon>
    </lineage>
</organism>
<proteinExistence type="predicted"/>
<comment type="caution">
    <text evidence="1">The sequence shown here is derived from an EMBL/GenBank/DDBJ whole genome shotgun (WGS) entry which is preliminary data.</text>
</comment>